<dbReference type="EMBL" id="LSYS01004651">
    <property type="protein sequence ID" value="OPJ79385.1"/>
    <property type="molecule type" value="Genomic_DNA"/>
</dbReference>
<gene>
    <name evidence="3" type="ORF">AV530_002790</name>
</gene>
<reference evidence="3 4" key="1">
    <citation type="submission" date="2016-02" db="EMBL/GenBank/DDBJ databases">
        <title>Band-tailed pigeon sequencing and assembly.</title>
        <authorList>
            <person name="Soares A.E."/>
            <person name="Novak B.J."/>
            <person name="Rice E.S."/>
            <person name="O'Connell B."/>
            <person name="Chang D."/>
            <person name="Weber S."/>
            <person name="Shapiro B."/>
        </authorList>
    </citation>
    <scope>NUCLEOTIDE SEQUENCE [LARGE SCALE GENOMIC DNA]</scope>
    <source>
        <strain evidence="3">BTP2013</strain>
        <tissue evidence="3">Blood</tissue>
    </source>
</reference>
<keyword evidence="4" id="KW-1185">Reference proteome</keyword>
<dbReference type="PANTHER" id="PTHR10194:SF96">
    <property type="entry name" value="RAS PROTEIN ACTIVATOR LIKE-3"/>
    <property type="match status" value="1"/>
</dbReference>
<dbReference type="InterPro" id="IPR008936">
    <property type="entry name" value="Rho_GTPase_activation_prot"/>
</dbReference>
<comment type="caution">
    <text evidence="3">The sequence shown here is derived from an EMBL/GenBank/DDBJ whole genome shotgun (WGS) entry which is preliminary data.</text>
</comment>
<organism evidence="3 4">
    <name type="scientific">Patagioenas fasciata monilis</name>
    <dbReference type="NCBI Taxonomy" id="372326"/>
    <lineage>
        <taxon>Eukaryota</taxon>
        <taxon>Metazoa</taxon>
        <taxon>Chordata</taxon>
        <taxon>Craniata</taxon>
        <taxon>Vertebrata</taxon>
        <taxon>Euteleostomi</taxon>
        <taxon>Archelosauria</taxon>
        <taxon>Archosauria</taxon>
        <taxon>Dinosauria</taxon>
        <taxon>Saurischia</taxon>
        <taxon>Theropoda</taxon>
        <taxon>Coelurosauria</taxon>
        <taxon>Aves</taxon>
        <taxon>Neognathae</taxon>
        <taxon>Neoaves</taxon>
        <taxon>Columbimorphae</taxon>
        <taxon>Columbiformes</taxon>
        <taxon>Columbidae</taxon>
        <taxon>Patagioenas</taxon>
    </lineage>
</organism>
<dbReference type="Pfam" id="PF00616">
    <property type="entry name" value="RasGAP"/>
    <property type="match status" value="1"/>
</dbReference>
<dbReference type="AlphaFoldDB" id="A0A1V4K4U9"/>
<dbReference type="SUPFAM" id="SSF48350">
    <property type="entry name" value="GTPase activation domain, GAP"/>
    <property type="match status" value="1"/>
</dbReference>
<dbReference type="GO" id="GO:0005096">
    <property type="term" value="F:GTPase activator activity"/>
    <property type="evidence" value="ECO:0007669"/>
    <property type="project" value="UniProtKB-KW"/>
</dbReference>
<evidence type="ECO:0000259" key="2">
    <source>
        <dbReference type="PROSITE" id="PS50018"/>
    </source>
</evidence>
<accession>A0A1V4K4U9</accession>
<dbReference type="InterPro" id="IPR001936">
    <property type="entry name" value="RasGAP_dom"/>
</dbReference>
<evidence type="ECO:0000313" key="3">
    <source>
        <dbReference type="EMBL" id="OPJ79385.1"/>
    </source>
</evidence>
<dbReference type="Proteomes" id="UP000190648">
    <property type="component" value="Unassembled WGS sequence"/>
</dbReference>
<evidence type="ECO:0000313" key="4">
    <source>
        <dbReference type="Proteomes" id="UP000190648"/>
    </source>
</evidence>
<protein>
    <recommendedName>
        <fullName evidence="2">Ras-GAP domain-containing protein</fullName>
    </recommendedName>
</protein>
<keyword evidence="1" id="KW-0343">GTPase activation</keyword>
<feature type="domain" description="Ras-GAP" evidence="2">
    <location>
        <begin position="25"/>
        <end position="123"/>
    </location>
</feature>
<sequence>MVVSEQGPIYGGHARGHGGDHPGDVLEFLIDLGVAELDRFDDREALIFRENTLATKAIDEYMKLVGGKYLQDTLGEVVARLCTSGDSCEVDPGKCAGLDLTENQNNLRQVCEETFQRIAGSGE</sequence>
<proteinExistence type="predicted"/>
<dbReference type="OrthoDB" id="5572587at2759"/>
<dbReference type="Gene3D" id="1.10.506.10">
    <property type="entry name" value="GTPase Activation - p120gap, domain 1"/>
    <property type="match status" value="1"/>
</dbReference>
<evidence type="ECO:0000256" key="1">
    <source>
        <dbReference type="ARBA" id="ARBA00022468"/>
    </source>
</evidence>
<name>A0A1V4K4U9_PATFA</name>
<dbReference type="InterPro" id="IPR039360">
    <property type="entry name" value="Ras_GTPase"/>
</dbReference>
<dbReference type="PANTHER" id="PTHR10194">
    <property type="entry name" value="RAS GTPASE-ACTIVATING PROTEINS"/>
    <property type="match status" value="1"/>
</dbReference>
<dbReference type="STRING" id="372326.A0A1V4K4U9"/>
<dbReference type="PROSITE" id="PS50018">
    <property type="entry name" value="RAS_GTPASE_ACTIV_2"/>
    <property type="match status" value="1"/>
</dbReference>